<evidence type="ECO:0000256" key="2">
    <source>
        <dbReference type="PIRSR" id="PIRSR619791-2"/>
    </source>
</evidence>
<dbReference type="InterPro" id="IPR019791">
    <property type="entry name" value="Haem_peroxidase_animal"/>
</dbReference>
<sequence length="630" mass="71847">MAFNCKYKLLTIILTVISGTSPSTMYDAYSGNVLTPEQYKGHIKRNTTFWCTNEIEPCNPHEGRRVDGSCNNLQHPSVGASHTPGYHVLPVVFDGYNDSRKSCRGKELPLSRKVRTTLLLEGRLPDQQITHLLTYFSVFMSADVLSFHDTINYMIWNTHCCDEGGRDDPECISIKIPDDDPVHRFSSERCLNLTKPFTFQSNGCASTKYSPERIVTSTPAFDLSHIYGNKLDNSLTKRTFKNGLLKYEIADGRIWPPSLEHYQGICIANEPPHETRCHDVGDDSNNGILGTNLFTVWMWRHHNHIATELATINPCWGDEQLFYTAREINIAMAMQMFLYEHQPILLGEENLMKEGVLSPSHGYRDVYNEDVLPQVSLEYGFSLRWTHTIQEGIAKMYDTNGNYIKYTRIANLTLRTGYLAVDDNIDYITQGAFRQPTGNVDHAVDPDIAETGLGITQRLSDITASDLQKNRFLGIAPYVDYRRYCFGEVIRTFDDLLRAIDPERIELLKELYDDVTDIDLMAGMWVERPISRGRAPATFYCLTVEQLVRTVASDRHWYERHNRPNAFTINQLLEIRKASMARLLCDVGDKVTSIQPRAFLIPGPGNEIASCEKIPSVNLNAWRDKRCRSQ</sequence>
<feature type="binding site" description="axial binding residue" evidence="2">
    <location>
        <position position="387"/>
    </location>
    <ligand>
        <name>heme b</name>
        <dbReference type="ChEBI" id="CHEBI:60344"/>
    </ligand>
    <ligandPart>
        <name>Fe</name>
        <dbReference type="ChEBI" id="CHEBI:18248"/>
    </ligandPart>
</feature>
<dbReference type="InterPro" id="IPR037120">
    <property type="entry name" value="Haem_peroxidase_sf_animal"/>
</dbReference>
<keyword evidence="2" id="KW-0408">Iron</keyword>
<dbReference type="GO" id="GO:0020037">
    <property type="term" value="F:heme binding"/>
    <property type="evidence" value="ECO:0007669"/>
    <property type="project" value="InterPro"/>
</dbReference>
<evidence type="ECO:0000313" key="4">
    <source>
        <dbReference type="Proteomes" id="UP001652582"/>
    </source>
</evidence>
<proteinExistence type="predicted"/>
<dbReference type="SUPFAM" id="SSF48113">
    <property type="entry name" value="Heme-dependent peroxidases"/>
    <property type="match status" value="1"/>
</dbReference>
<accession>A0A6J1MVE9</accession>
<keyword evidence="3" id="KW-0732">Signal</keyword>
<dbReference type="Gene3D" id="1.10.640.10">
    <property type="entry name" value="Haem peroxidase domain superfamily, animal type"/>
    <property type="match status" value="1"/>
</dbReference>
<dbReference type="RefSeq" id="XP_023939635.2">
    <property type="nucleotide sequence ID" value="XM_024083867.2"/>
</dbReference>
<keyword evidence="1" id="KW-0560">Oxidoreductase</keyword>
<evidence type="ECO:0000256" key="1">
    <source>
        <dbReference type="ARBA" id="ARBA00022559"/>
    </source>
</evidence>
<dbReference type="KEGG" id="bany:112046985"/>
<dbReference type="PROSITE" id="PS50292">
    <property type="entry name" value="PEROXIDASE_3"/>
    <property type="match status" value="1"/>
</dbReference>
<feature type="signal peptide" evidence="3">
    <location>
        <begin position="1"/>
        <end position="22"/>
    </location>
</feature>
<evidence type="ECO:0000313" key="5">
    <source>
        <dbReference type="RefSeq" id="XP_023939635.2"/>
    </source>
</evidence>
<dbReference type="PRINTS" id="PR00457">
    <property type="entry name" value="ANPEROXIDASE"/>
</dbReference>
<dbReference type="GO" id="GO:0046872">
    <property type="term" value="F:metal ion binding"/>
    <property type="evidence" value="ECO:0007669"/>
    <property type="project" value="UniProtKB-KW"/>
</dbReference>
<dbReference type="InterPro" id="IPR010255">
    <property type="entry name" value="Haem_peroxidase_sf"/>
</dbReference>
<dbReference type="AlphaFoldDB" id="A0A6J1MVE9"/>
<gene>
    <name evidence="5" type="primary">LOC112046985</name>
</gene>
<keyword evidence="2" id="KW-0479">Metal-binding</keyword>
<dbReference type="PANTHER" id="PTHR11475:SF86">
    <property type="entry name" value="PEROXIDASE"/>
    <property type="match status" value="1"/>
</dbReference>
<evidence type="ECO:0000256" key="3">
    <source>
        <dbReference type="SAM" id="SignalP"/>
    </source>
</evidence>
<dbReference type="GO" id="GO:0004601">
    <property type="term" value="F:peroxidase activity"/>
    <property type="evidence" value="ECO:0007669"/>
    <property type="project" value="UniProtKB-KW"/>
</dbReference>
<reference evidence="5" key="1">
    <citation type="submission" date="2025-08" db="UniProtKB">
        <authorList>
            <consortium name="RefSeq"/>
        </authorList>
    </citation>
    <scope>IDENTIFICATION</scope>
</reference>
<keyword evidence="4" id="KW-1185">Reference proteome</keyword>
<dbReference type="PANTHER" id="PTHR11475">
    <property type="entry name" value="OXIDASE/PEROXIDASE"/>
    <property type="match status" value="1"/>
</dbReference>
<organism evidence="4 5">
    <name type="scientific">Bicyclus anynana</name>
    <name type="common">Squinting bush brown butterfly</name>
    <dbReference type="NCBI Taxonomy" id="110368"/>
    <lineage>
        <taxon>Eukaryota</taxon>
        <taxon>Metazoa</taxon>
        <taxon>Ecdysozoa</taxon>
        <taxon>Arthropoda</taxon>
        <taxon>Hexapoda</taxon>
        <taxon>Insecta</taxon>
        <taxon>Pterygota</taxon>
        <taxon>Neoptera</taxon>
        <taxon>Endopterygota</taxon>
        <taxon>Lepidoptera</taxon>
        <taxon>Glossata</taxon>
        <taxon>Ditrysia</taxon>
        <taxon>Papilionoidea</taxon>
        <taxon>Nymphalidae</taxon>
        <taxon>Satyrinae</taxon>
        <taxon>Satyrini</taxon>
        <taxon>Mycalesina</taxon>
        <taxon>Bicyclus</taxon>
    </lineage>
</organism>
<dbReference type="GeneID" id="112046985"/>
<name>A0A6J1MVE9_BICAN</name>
<protein>
    <submittedName>
        <fullName evidence="5">Peroxidase-like</fullName>
    </submittedName>
</protein>
<keyword evidence="2" id="KW-0349">Heme</keyword>
<dbReference type="Proteomes" id="UP001652582">
    <property type="component" value="Chromosome 10"/>
</dbReference>
<feature type="chain" id="PRO_5047039616" evidence="3">
    <location>
        <begin position="23"/>
        <end position="630"/>
    </location>
</feature>
<dbReference type="OrthoDB" id="823504at2759"/>
<keyword evidence="1" id="KW-0575">Peroxidase</keyword>
<dbReference type="Pfam" id="PF03098">
    <property type="entry name" value="An_peroxidase"/>
    <property type="match status" value="1"/>
</dbReference>
<dbReference type="GO" id="GO:0006979">
    <property type="term" value="P:response to oxidative stress"/>
    <property type="evidence" value="ECO:0007669"/>
    <property type="project" value="InterPro"/>
</dbReference>